<dbReference type="Proteomes" id="UP000316213">
    <property type="component" value="Unassembled WGS sequence"/>
</dbReference>
<evidence type="ECO:0000256" key="2">
    <source>
        <dbReference type="SAM" id="SignalP"/>
    </source>
</evidence>
<organism evidence="3 4">
    <name type="scientific">Neorhodopirellula pilleata</name>
    <dbReference type="NCBI Taxonomy" id="2714738"/>
    <lineage>
        <taxon>Bacteria</taxon>
        <taxon>Pseudomonadati</taxon>
        <taxon>Planctomycetota</taxon>
        <taxon>Planctomycetia</taxon>
        <taxon>Pirellulales</taxon>
        <taxon>Pirellulaceae</taxon>
        <taxon>Neorhodopirellula</taxon>
    </lineage>
</organism>
<evidence type="ECO:0000313" key="3">
    <source>
        <dbReference type="EMBL" id="TWU03712.1"/>
    </source>
</evidence>
<gene>
    <name evidence="3" type="ORF">Pla100_06420</name>
</gene>
<comment type="caution">
    <text evidence="3">The sequence shown here is derived from an EMBL/GenBank/DDBJ whole genome shotgun (WGS) entry which is preliminary data.</text>
</comment>
<accession>A0A5C6AXD9</accession>
<feature type="region of interest" description="Disordered" evidence="1">
    <location>
        <begin position="30"/>
        <end position="60"/>
    </location>
</feature>
<dbReference type="AlphaFoldDB" id="A0A5C6AXD9"/>
<dbReference type="RefSeq" id="WP_146576183.1">
    <property type="nucleotide sequence ID" value="NZ_SJPM01000001.1"/>
</dbReference>
<evidence type="ECO:0000256" key="1">
    <source>
        <dbReference type="SAM" id="MobiDB-lite"/>
    </source>
</evidence>
<feature type="signal peptide" evidence="2">
    <location>
        <begin position="1"/>
        <end position="21"/>
    </location>
</feature>
<feature type="compositionally biased region" description="Basic and acidic residues" evidence="1">
    <location>
        <begin position="50"/>
        <end position="60"/>
    </location>
</feature>
<dbReference type="EMBL" id="SJPM01000001">
    <property type="protein sequence ID" value="TWU03712.1"/>
    <property type="molecule type" value="Genomic_DNA"/>
</dbReference>
<feature type="chain" id="PRO_5022821150" description="Secreted protein" evidence="2">
    <location>
        <begin position="22"/>
        <end position="60"/>
    </location>
</feature>
<evidence type="ECO:0000313" key="4">
    <source>
        <dbReference type="Proteomes" id="UP000316213"/>
    </source>
</evidence>
<sequence length="60" mass="6391" precursor="true">MWSVRNVLLVCGLVMFSLLHTGCGGSTELTVTEPPVEPSSGIPEGVDPAQYEKEMKEAGL</sequence>
<evidence type="ECO:0008006" key="5">
    <source>
        <dbReference type="Google" id="ProtNLM"/>
    </source>
</evidence>
<keyword evidence="4" id="KW-1185">Reference proteome</keyword>
<protein>
    <recommendedName>
        <fullName evidence="5">Secreted protein</fullName>
    </recommendedName>
</protein>
<name>A0A5C6AXD9_9BACT</name>
<keyword evidence="2" id="KW-0732">Signal</keyword>
<proteinExistence type="predicted"/>
<reference evidence="3 4" key="1">
    <citation type="submission" date="2019-02" db="EMBL/GenBank/DDBJ databases">
        <title>Deep-cultivation of Planctomycetes and their phenomic and genomic characterization uncovers novel biology.</title>
        <authorList>
            <person name="Wiegand S."/>
            <person name="Jogler M."/>
            <person name="Boedeker C."/>
            <person name="Pinto D."/>
            <person name="Vollmers J."/>
            <person name="Rivas-Marin E."/>
            <person name="Kohn T."/>
            <person name="Peeters S.H."/>
            <person name="Heuer A."/>
            <person name="Rast P."/>
            <person name="Oberbeckmann S."/>
            <person name="Bunk B."/>
            <person name="Jeske O."/>
            <person name="Meyerdierks A."/>
            <person name="Storesund J.E."/>
            <person name="Kallscheuer N."/>
            <person name="Luecker S."/>
            <person name="Lage O.M."/>
            <person name="Pohl T."/>
            <person name="Merkel B.J."/>
            <person name="Hornburger P."/>
            <person name="Mueller R.-W."/>
            <person name="Bruemmer F."/>
            <person name="Labrenz M."/>
            <person name="Spormann A.M."/>
            <person name="Op Den Camp H."/>
            <person name="Overmann J."/>
            <person name="Amann R."/>
            <person name="Jetten M.S.M."/>
            <person name="Mascher T."/>
            <person name="Medema M.H."/>
            <person name="Devos D.P."/>
            <person name="Kaster A.-K."/>
            <person name="Ovreas L."/>
            <person name="Rohde M."/>
            <person name="Galperin M.Y."/>
            <person name="Jogler C."/>
        </authorList>
    </citation>
    <scope>NUCLEOTIDE SEQUENCE [LARGE SCALE GENOMIC DNA]</scope>
    <source>
        <strain evidence="3 4">Pla100</strain>
    </source>
</reference>